<dbReference type="SUPFAM" id="SSF48230">
    <property type="entry name" value="Chondroitin AC/alginate lyase"/>
    <property type="match status" value="1"/>
</dbReference>
<dbReference type="GO" id="GO:0005576">
    <property type="term" value="C:extracellular region"/>
    <property type="evidence" value="ECO:0007669"/>
    <property type="project" value="InterPro"/>
</dbReference>
<proteinExistence type="inferred from homology"/>
<dbReference type="Gene3D" id="2.70.98.10">
    <property type="match status" value="1"/>
</dbReference>
<dbReference type="Gene3D" id="2.60.220.10">
    <property type="entry name" value="Polysaccharide lyase family 8-like, C-terminal"/>
    <property type="match status" value="1"/>
</dbReference>
<name>A0A828ZST3_ENTFC</name>
<dbReference type="InterPro" id="IPR011071">
    <property type="entry name" value="Lyase_8-like_C"/>
</dbReference>
<feature type="active site" evidence="4">
    <location>
        <position position="280"/>
    </location>
</feature>
<dbReference type="CDD" id="cd01083">
    <property type="entry name" value="GAG_Lyase"/>
    <property type="match status" value="1"/>
</dbReference>
<evidence type="ECO:0000313" key="9">
    <source>
        <dbReference type="EMBL" id="ELB01338.1"/>
    </source>
</evidence>
<dbReference type="InterPro" id="IPR012970">
    <property type="entry name" value="Lyase_8_alpha_N"/>
</dbReference>
<dbReference type="InterPro" id="IPR011013">
    <property type="entry name" value="Gal_mutarotase_sf_dom"/>
</dbReference>
<feature type="active site" evidence="4">
    <location>
        <position position="334"/>
    </location>
</feature>
<keyword evidence="2" id="KW-0732">Signal</keyword>
<dbReference type="PANTHER" id="PTHR38481">
    <property type="entry name" value="HYALURONATE LYASE"/>
    <property type="match status" value="1"/>
</dbReference>
<evidence type="ECO:0000256" key="1">
    <source>
        <dbReference type="ARBA" id="ARBA00006699"/>
    </source>
</evidence>
<protein>
    <recommendedName>
        <fullName evidence="11">Polysaccharide lyase family 8, super-sandwich domain protein</fullName>
    </recommendedName>
</protein>
<feature type="active site" evidence="4">
    <location>
        <position position="271"/>
    </location>
</feature>
<dbReference type="Proteomes" id="UP000010553">
    <property type="component" value="Unassembled WGS sequence"/>
</dbReference>
<keyword evidence="5" id="KW-1133">Transmembrane helix</keyword>
<dbReference type="RefSeq" id="WP_002335211.1">
    <property type="nucleotide sequence ID" value="NZ_KB029693.1"/>
</dbReference>
<evidence type="ECO:0000259" key="7">
    <source>
        <dbReference type="Pfam" id="PF02884"/>
    </source>
</evidence>
<organism evidence="9 10">
    <name type="scientific">Enterococcus faecium EnGen0003</name>
    <dbReference type="NCBI Taxonomy" id="1138901"/>
    <lineage>
        <taxon>Bacteria</taxon>
        <taxon>Bacillati</taxon>
        <taxon>Bacillota</taxon>
        <taxon>Bacilli</taxon>
        <taxon>Lactobacillales</taxon>
        <taxon>Enterococcaceae</taxon>
        <taxon>Enterococcus</taxon>
    </lineage>
</organism>
<evidence type="ECO:0000259" key="8">
    <source>
        <dbReference type="Pfam" id="PF08124"/>
    </source>
</evidence>
<evidence type="ECO:0000256" key="2">
    <source>
        <dbReference type="ARBA" id="ARBA00022729"/>
    </source>
</evidence>
<dbReference type="SUPFAM" id="SSF74650">
    <property type="entry name" value="Galactose mutarotase-like"/>
    <property type="match status" value="1"/>
</dbReference>
<dbReference type="GO" id="GO:0016837">
    <property type="term" value="F:carbon-oxygen lyase activity, acting on polysaccharides"/>
    <property type="evidence" value="ECO:0007669"/>
    <property type="project" value="UniProtKB-ARBA"/>
</dbReference>
<comment type="caution">
    <text evidence="9">The sequence shown here is derived from an EMBL/GenBank/DDBJ whole genome shotgun (WGS) entry which is preliminary data.</text>
</comment>
<dbReference type="InterPro" id="IPR014718">
    <property type="entry name" value="GH-type_carb-bd"/>
</dbReference>
<dbReference type="EMBL" id="AHXC01000008">
    <property type="protein sequence ID" value="ELB01338.1"/>
    <property type="molecule type" value="Genomic_DNA"/>
</dbReference>
<keyword evidence="5" id="KW-0472">Membrane</keyword>
<dbReference type="InterPro" id="IPR004103">
    <property type="entry name" value="Lyase_8_C"/>
</dbReference>
<dbReference type="Pfam" id="PF08124">
    <property type="entry name" value="Lyase_8_N"/>
    <property type="match status" value="1"/>
</dbReference>
<feature type="transmembrane region" description="Helical" evidence="5">
    <location>
        <begin position="12"/>
        <end position="32"/>
    </location>
</feature>
<evidence type="ECO:0000256" key="5">
    <source>
        <dbReference type="SAM" id="Phobius"/>
    </source>
</evidence>
<evidence type="ECO:0000256" key="4">
    <source>
        <dbReference type="PIRSR" id="PIRSR638970-1"/>
    </source>
</evidence>
<dbReference type="AlphaFoldDB" id="A0A828ZST3"/>
<comment type="similarity">
    <text evidence="1">Belongs to the polysaccharide lyase 8 family.</text>
</comment>
<feature type="domain" description="Polysaccharide lyase family 8 C-terminal" evidence="7">
    <location>
        <begin position="698"/>
        <end position="763"/>
    </location>
</feature>
<dbReference type="GO" id="GO:0005975">
    <property type="term" value="P:carbohydrate metabolic process"/>
    <property type="evidence" value="ECO:0007669"/>
    <property type="project" value="InterPro"/>
</dbReference>
<keyword evidence="3" id="KW-0456">Lyase</keyword>
<accession>A0A828ZST3</accession>
<dbReference type="InterPro" id="IPR003159">
    <property type="entry name" value="Lyase_8_central_dom"/>
</dbReference>
<dbReference type="InterPro" id="IPR008929">
    <property type="entry name" value="Chondroitin_lyas"/>
</dbReference>
<dbReference type="Gene3D" id="1.50.10.100">
    <property type="entry name" value="Chondroitin AC/alginate lyase"/>
    <property type="match status" value="1"/>
</dbReference>
<feature type="domain" description="Polysaccharide lyase 8 N-terminal alpha-helical" evidence="8">
    <location>
        <begin position="44"/>
        <end position="375"/>
    </location>
</feature>
<dbReference type="InterPro" id="IPR038970">
    <property type="entry name" value="Lyase_8"/>
</dbReference>
<dbReference type="Pfam" id="PF02278">
    <property type="entry name" value="Lyase_8"/>
    <property type="match status" value="1"/>
</dbReference>
<dbReference type="Pfam" id="PF02884">
    <property type="entry name" value="Lyase_8_C"/>
    <property type="match status" value="1"/>
</dbReference>
<reference evidence="9 10" key="1">
    <citation type="submission" date="2012-12" db="EMBL/GenBank/DDBJ databases">
        <title>The Genome Sequence of Enterococcus faecium E1590.</title>
        <authorList>
            <consortium name="The Broad Institute Genome Sequencing Platform"/>
            <consortium name="The Broad Institute Genome Sequencing Center for Infectious Disease"/>
            <person name="Earl A.M."/>
            <person name="Gilmore M.S."/>
            <person name="van Schaik W."/>
            <person name="Lebreton F."/>
            <person name="Willems R.J."/>
            <person name="Walker B."/>
            <person name="Young S.K."/>
            <person name="Zeng Q."/>
            <person name="Gargeya S."/>
            <person name="Fitzgerald M."/>
            <person name="Haas B."/>
            <person name="Abouelleil A."/>
            <person name="Alvarado L."/>
            <person name="Arachchi H.M."/>
            <person name="Berlin A.M."/>
            <person name="Chapman S.B."/>
            <person name="Dewar J."/>
            <person name="Goldberg J."/>
            <person name="Griggs A."/>
            <person name="Gujja S."/>
            <person name="Hansen M."/>
            <person name="Howarth C."/>
            <person name="Imamovic A."/>
            <person name="Larimer J."/>
            <person name="McCowan C."/>
            <person name="Murphy C."/>
            <person name="Neiman D."/>
            <person name="Pearson M."/>
            <person name="Priest M."/>
            <person name="Roberts A."/>
            <person name="Saif S."/>
            <person name="Shea T."/>
            <person name="Sisk P."/>
            <person name="Sykes S."/>
            <person name="Wortman J."/>
            <person name="Nusbaum C."/>
            <person name="Birren B."/>
        </authorList>
    </citation>
    <scope>NUCLEOTIDE SEQUENCE [LARGE SCALE GENOMIC DNA]</scope>
    <source>
        <strain evidence="9 10">E1590</strain>
    </source>
</reference>
<dbReference type="SUPFAM" id="SSF49863">
    <property type="entry name" value="Hyaluronate lyase-like, C-terminal domain"/>
    <property type="match status" value="1"/>
</dbReference>
<evidence type="ECO:0000313" key="10">
    <source>
        <dbReference type="Proteomes" id="UP000010553"/>
    </source>
</evidence>
<evidence type="ECO:0000256" key="3">
    <source>
        <dbReference type="ARBA" id="ARBA00023239"/>
    </source>
</evidence>
<dbReference type="PANTHER" id="PTHR38481:SF1">
    <property type="entry name" value="HYALURONATE LYASE"/>
    <property type="match status" value="1"/>
</dbReference>
<evidence type="ECO:0008006" key="11">
    <source>
        <dbReference type="Google" id="ProtNLM"/>
    </source>
</evidence>
<sequence length="807" mass="91315">MEKEKKGLGRRILLMSMLSLISLFGMSISTFAEEDEFQKMEERWKSQLVFEKESPENESLRAYIEALSKEAENLYQTLDQSPDRTYLWPLESGNTSSADLTTQFTKLQKLTYAYKTKGTTLYQQPEVAAAIKEGIDFMITKKGYDGKKYYRNWWDWQIGIPQKFVNILLLLHQELSSEKIQQYTAILNQYVPDPFQQLYTKPQDSFVDLAFIPNFSTTGANRTDLSLTVLGVGILQKDATKIHQAVNGIKDVFQLVTSGDGFYADGSFIQHNDIPYTGSYGNVLIKGVGQIFTIVDGTSYAAASDDIHAFVENVEKAFIPLIYQGEMLPMVNGRAISRAPSKTKVGYGSSTMYNLLIVSKFAPEDKQKELKEAVKYWMQLNPSYYITNVRDYNDLVMTLSLLEDQTILGKDLPFIGTKMYHKMDRFVQRTSKYMVGISMYSNRISSFEAGNKENKRGWHTSDGMVYLYNEDDVQFGKSYWPTVDPYRLPGTTVDTVPLKDEISSFTTVRSNEKAVGGVSNEGQAVVGMALNKTGTKNNGTVLPMDVKGKKSWFVLDDQLIALGSGITGNTNASIETIIDNRLLNDQFTYKVVTETGEITQPTEQSEKEWLLLQSSQPETSIGYYFPEKETIKVISEARQGNYREINESFPSDEVYHGSYRKFLINHGKHPINEAYAYVILPGVNEKGLKEYAEKEPVTILQNTPKIQAVKVKESGYLGINFWDNTGGELDGLKTDKPLSVLKKINEQEKSYTFADLAHTKTKITIELPNDFEAIQSMSEGITYDEQMGRFTIDFSQTSDTQKQIVVE</sequence>
<gene>
    <name evidence="9" type="ORF">OIE_05171</name>
</gene>
<feature type="domain" description="Polysaccharide lyase family 8 central" evidence="6">
    <location>
        <begin position="418"/>
        <end position="683"/>
    </location>
</feature>
<dbReference type="GO" id="GO:0030246">
    <property type="term" value="F:carbohydrate binding"/>
    <property type="evidence" value="ECO:0007669"/>
    <property type="project" value="InterPro"/>
</dbReference>
<evidence type="ECO:0000259" key="6">
    <source>
        <dbReference type="Pfam" id="PF02278"/>
    </source>
</evidence>
<keyword evidence="5" id="KW-0812">Transmembrane</keyword>